<keyword evidence="4 5" id="KW-0949">S-adenosyl-L-methionine</keyword>
<evidence type="ECO:0000256" key="2">
    <source>
        <dbReference type="ARBA" id="ARBA00022603"/>
    </source>
</evidence>
<dbReference type="EC" id="2.1.1.-" evidence="5"/>
<comment type="subcellular location">
    <subcellularLocation>
        <location evidence="5">Cytoplasm</location>
    </subcellularLocation>
</comment>
<reference evidence="8 9" key="1">
    <citation type="submission" date="2015-07" db="EMBL/GenBank/DDBJ databases">
        <title>The genome of the fungus Escovopsis weberi, a specialized disease agent of ant agriculture.</title>
        <authorList>
            <person name="de Man T.J."/>
            <person name="Stajich J.E."/>
            <person name="Kubicek C.P."/>
            <person name="Chenthamara K."/>
            <person name="Atanasova L."/>
            <person name="Druzhinina I.S."/>
            <person name="Birnbaum S."/>
            <person name="Barribeau S.M."/>
            <person name="Teiling C."/>
            <person name="Suen G."/>
            <person name="Currie C."/>
            <person name="Gerardo N.M."/>
        </authorList>
    </citation>
    <scope>NUCLEOTIDE SEQUENCE [LARGE SCALE GENOMIC DNA]</scope>
</reference>
<keyword evidence="2 5" id="KW-0489">Methyltransferase</keyword>
<dbReference type="InterPro" id="IPR025714">
    <property type="entry name" value="Methyltranfer_dom"/>
</dbReference>
<organism evidence="8 9">
    <name type="scientific">Escovopsis weberi</name>
    <dbReference type="NCBI Taxonomy" id="150374"/>
    <lineage>
        <taxon>Eukaryota</taxon>
        <taxon>Fungi</taxon>
        <taxon>Dikarya</taxon>
        <taxon>Ascomycota</taxon>
        <taxon>Pezizomycotina</taxon>
        <taxon>Sordariomycetes</taxon>
        <taxon>Hypocreomycetidae</taxon>
        <taxon>Hypocreales</taxon>
        <taxon>Hypocreaceae</taxon>
        <taxon>Escovopsis</taxon>
    </lineage>
</organism>
<comment type="similarity">
    <text evidence="5">Belongs to the class I-like SAM-binding methyltransferase superfamily. EFM4 family.</text>
</comment>
<evidence type="ECO:0000259" key="7">
    <source>
        <dbReference type="Pfam" id="PF13847"/>
    </source>
</evidence>
<gene>
    <name evidence="5" type="primary">EFM4</name>
    <name evidence="8" type="ORF">ESCO_001131</name>
</gene>
<evidence type="ECO:0000256" key="1">
    <source>
        <dbReference type="ARBA" id="ARBA00022490"/>
    </source>
</evidence>
<dbReference type="Gene3D" id="3.40.50.150">
    <property type="entry name" value="Vaccinia Virus protein VP39"/>
    <property type="match status" value="1"/>
</dbReference>
<dbReference type="Pfam" id="PF13847">
    <property type="entry name" value="Methyltransf_31"/>
    <property type="match status" value="1"/>
</dbReference>
<evidence type="ECO:0000256" key="5">
    <source>
        <dbReference type="HAMAP-Rule" id="MF_03188"/>
    </source>
</evidence>
<comment type="function">
    <text evidence="5">S-adenosyl-L-methionine-dependent protein-lysine N-methyltransferase that mono- and dimethylates elongation factor 1-alpha at 'Lys-316'. May play a role in intracellular transport.</text>
</comment>
<evidence type="ECO:0000256" key="4">
    <source>
        <dbReference type="ARBA" id="ARBA00022691"/>
    </source>
</evidence>
<name>A0A0M9VT84_ESCWE</name>
<keyword evidence="3 5" id="KW-0808">Transferase</keyword>
<dbReference type="GO" id="GO:0016279">
    <property type="term" value="F:protein-lysine N-methyltransferase activity"/>
    <property type="evidence" value="ECO:0007669"/>
    <property type="project" value="UniProtKB-UniRule"/>
</dbReference>
<dbReference type="InterPro" id="IPR029063">
    <property type="entry name" value="SAM-dependent_MTases_sf"/>
</dbReference>
<evidence type="ECO:0000256" key="3">
    <source>
        <dbReference type="ARBA" id="ARBA00022679"/>
    </source>
</evidence>
<dbReference type="GO" id="GO:0016192">
    <property type="term" value="P:vesicle-mediated transport"/>
    <property type="evidence" value="ECO:0007669"/>
    <property type="project" value="UniProtKB-UniRule"/>
</dbReference>
<dbReference type="GO" id="GO:0006417">
    <property type="term" value="P:regulation of translation"/>
    <property type="evidence" value="ECO:0007669"/>
    <property type="project" value="EnsemblFungi"/>
</dbReference>
<dbReference type="EMBL" id="LGSR01000020">
    <property type="protein sequence ID" value="KOS18519.1"/>
    <property type="molecule type" value="Genomic_DNA"/>
</dbReference>
<dbReference type="InterPro" id="IPR026635">
    <property type="entry name" value="Efm4/METTL10"/>
</dbReference>
<dbReference type="GO" id="GO:0005737">
    <property type="term" value="C:cytoplasm"/>
    <property type="evidence" value="ECO:0007669"/>
    <property type="project" value="UniProtKB-SubCell"/>
</dbReference>
<dbReference type="SUPFAM" id="SSF53335">
    <property type="entry name" value="S-adenosyl-L-methionine-dependent methyltransferases"/>
    <property type="match status" value="1"/>
</dbReference>
<comment type="caution">
    <text evidence="8">The sequence shown here is derived from an EMBL/GenBank/DDBJ whole genome shotgun (WGS) entry which is preliminary data.</text>
</comment>
<accession>A0A0M9VT84</accession>
<dbReference type="STRING" id="150374.A0A0M9VT84"/>
<evidence type="ECO:0000313" key="8">
    <source>
        <dbReference type="EMBL" id="KOS18519.1"/>
    </source>
</evidence>
<feature type="compositionally biased region" description="Acidic residues" evidence="6">
    <location>
        <begin position="70"/>
        <end position="91"/>
    </location>
</feature>
<dbReference type="CDD" id="cd02440">
    <property type="entry name" value="AdoMet_MTases"/>
    <property type="match status" value="1"/>
</dbReference>
<evidence type="ECO:0000313" key="9">
    <source>
        <dbReference type="Proteomes" id="UP000053831"/>
    </source>
</evidence>
<proteinExistence type="inferred from homology"/>
<sequence>MSSHPAHLEPSELGTKEYWDKLYTTELRNHAADSSDIGTCWFDDSDAEARILRFLRSLTPDVFPTSASSDSDDDDDDDDDDNDNGGDEEEEEKSKTRTGTPLSRSGTSFLDLGCGNGALLFALRDAGWQGRMLGIDYSPQSISLAHQIARSRADNTPSTTDADTTADTTADTIADADSCSGSPGIEFAEWDLIAGPMSVPGPQPWDVVLDKGTFDAISLSGPGAVGAAAYAARRPVESYRERMLALVRPGGLFVVTSCNWTEDELRAWFERGRQGQGEGEAFTVVGRVDYPTFTFGGVKGQTITTLCFQRGR</sequence>
<dbReference type="OrthoDB" id="10069295at2759"/>
<protein>
    <recommendedName>
        <fullName evidence="5">Protein-lysine N-methyltransferase EFM4</fullName>
        <ecNumber evidence="5">2.1.1.-</ecNumber>
    </recommendedName>
    <alternativeName>
        <fullName evidence="5">Elongation factor methyltransferase 4</fullName>
    </alternativeName>
</protein>
<keyword evidence="1 5" id="KW-0963">Cytoplasm</keyword>
<dbReference type="AlphaFoldDB" id="A0A0M9VT84"/>
<dbReference type="PANTHER" id="PTHR12843">
    <property type="entry name" value="PROTEIN-LYSINE N-METHYLTRANSFERASE METTL10"/>
    <property type="match status" value="1"/>
</dbReference>
<evidence type="ECO:0000256" key="6">
    <source>
        <dbReference type="SAM" id="MobiDB-lite"/>
    </source>
</evidence>
<dbReference type="HAMAP" id="MF_03188">
    <property type="entry name" value="Methyltr_EFM4"/>
    <property type="match status" value="1"/>
</dbReference>
<dbReference type="PANTHER" id="PTHR12843:SF5">
    <property type="entry name" value="EEF1A LYSINE METHYLTRANSFERASE 2"/>
    <property type="match status" value="1"/>
</dbReference>
<dbReference type="Proteomes" id="UP000053831">
    <property type="component" value="Unassembled WGS sequence"/>
</dbReference>
<keyword evidence="9" id="KW-1185">Reference proteome</keyword>
<dbReference type="GO" id="GO:0032259">
    <property type="term" value="P:methylation"/>
    <property type="evidence" value="ECO:0007669"/>
    <property type="project" value="UniProtKB-KW"/>
</dbReference>
<feature type="region of interest" description="Disordered" evidence="6">
    <location>
        <begin position="63"/>
        <end position="102"/>
    </location>
</feature>
<feature type="domain" description="Methyltransferase" evidence="7">
    <location>
        <begin position="104"/>
        <end position="151"/>
    </location>
</feature>
<keyword evidence="5" id="KW-0813">Transport</keyword>